<feature type="region of interest" description="Disordered" evidence="2">
    <location>
        <begin position="399"/>
        <end position="436"/>
    </location>
</feature>
<organism evidence="4 5">
    <name type="scientific">Cymbomonas tetramitiformis</name>
    <dbReference type="NCBI Taxonomy" id="36881"/>
    <lineage>
        <taxon>Eukaryota</taxon>
        <taxon>Viridiplantae</taxon>
        <taxon>Chlorophyta</taxon>
        <taxon>Pyramimonadophyceae</taxon>
        <taxon>Pyramimonadales</taxon>
        <taxon>Pyramimonadaceae</taxon>
        <taxon>Cymbomonas</taxon>
    </lineage>
</organism>
<dbReference type="PANTHER" id="PTHR21481:SF0">
    <property type="entry name" value="PROTEIN CLEC16A"/>
    <property type="match status" value="1"/>
</dbReference>
<dbReference type="SUPFAM" id="SSF48371">
    <property type="entry name" value="ARM repeat"/>
    <property type="match status" value="1"/>
</dbReference>
<evidence type="ECO:0000313" key="4">
    <source>
        <dbReference type="EMBL" id="KAK3274368.1"/>
    </source>
</evidence>
<feature type="region of interest" description="Disordered" evidence="2">
    <location>
        <begin position="556"/>
        <end position="593"/>
    </location>
</feature>
<feature type="region of interest" description="Disordered" evidence="2">
    <location>
        <begin position="736"/>
        <end position="757"/>
    </location>
</feature>
<dbReference type="EMBL" id="LGRX02007761">
    <property type="protein sequence ID" value="KAK3274368.1"/>
    <property type="molecule type" value="Genomic_DNA"/>
</dbReference>
<evidence type="ECO:0000256" key="2">
    <source>
        <dbReference type="SAM" id="MobiDB-lite"/>
    </source>
</evidence>
<dbReference type="GO" id="GO:0005794">
    <property type="term" value="C:Golgi apparatus"/>
    <property type="evidence" value="ECO:0007669"/>
    <property type="project" value="TreeGrafter"/>
</dbReference>
<feature type="domain" description="FPL" evidence="3">
    <location>
        <begin position="51"/>
        <end position="203"/>
    </location>
</feature>
<dbReference type="Proteomes" id="UP001190700">
    <property type="component" value="Unassembled WGS sequence"/>
</dbReference>
<dbReference type="Pfam" id="PF09758">
    <property type="entry name" value="FPL"/>
    <property type="match status" value="1"/>
</dbReference>
<evidence type="ECO:0000256" key="1">
    <source>
        <dbReference type="ARBA" id="ARBA00023006"/>
    </source>
</evidence>
<name>A0AAE0L6Z0_9CHLO</name>
<gene>
    <name evidence="4" type="ORF">CYMTET_17444</name>
</gene>
<feature type="compositionally biased region" description="Polar residues" evidence="2">
    <location>
        <begin position="566"/>
        <end position="583"/>
    </location>
</feature>
<dbReference type="InterPro" id="IPR016024">
    <property type="entry name" value="ARM-type_fold"/>
</dbReference>
<comment type="caution">
    <text evidence="4">The sequence shown here is derived from an EMBL/GenBank/DDBJ whole genome shotgun (WGS) entry which is preliminary data.</text>
</comment>
<keyword evidence="5" id="KW-1185">Reference proteome</keyword>
<evidence type="ECO:0000259" key="3">
    <source>
        <dbReference type="Pfam" id="PF09758"/>
    </source>
</evidence>
<sequence>MQMQSKRSSWSLWGSKPRERFSIEELSRLHELLVKHQVVTDANKDIVVEALRSISELMIWGDQHNPSFFDFFAEKQVLAHFLRLVSHRKSRRGGVATQILQTLSIMIQNIKSDHAIYYLFSNNYLNEIISHRFDLHDEELLAYYISFLKTISLKLNECTVQCFIHSETNEKKTFPLYTEAIKYFRNSESMVRAAVRTLTLNVYSVSDEAVRNFVLNDGDYYFQQLVRCIREHFEKLLELRLSIIKGEPGATGRLEGLLPEVEDLIFYCNDILQLGVPELSQHVAVTLWLELIEPSLLPALRLPGALLVAQRRDGLSQRPASAPASSGSRLSQRTGSAGSRNIDSARPLCALYMLSRLVTAITYPPLLACLTTALLGSPAAAAHSAAMLFERSAHVPPYSRWQEGSVNPGETSRNAQSDSVSCQGIDERSSSSTSLAGMVPAEVAAGSGDGAAPGTDAAQPSDCSYRDTMFSLWRGDDLIVAGGALLILVSLMQNKEAQESMLEEAGILPIWRHKKKLLMQALASTDARRQQRPMDSQDSSLVDGYITPSQLSADMAHGEEGASMSAGPTSTMSFGTPPSTPTEGASVVSMASQSQQGEAQAAVEAAVPLPSQSCMELMQVLLELLGHWPALPPYLVALVGWALLQLLPLGPAEAPGPSSPTGPPCPSSALRDELSAEVIGQLEAAGSRAEDDLQGELQGSWADAATPLVRAVWKTCTQVMESPILNSISKALLTDFEPRRSPPRPPSGGPPEKSCAGAGERTVAAAMAYVPLKVLCRVAGAGGPTPGSMGNRLKLGSGAVLPVDTVDGDYGSGPRSWSQTVGGIREGSEVELKGPLLGNTHERGDAIACKVAFEKGKERAVFLSMAYSKPGEDPTTSLILAETSPTKGVGWGVVREMAPVAGIQPMLDPTHKKWLHLRVRAPLPALLQNAMGAASRGTSGTCKASSSMKRLQDGRWTLAFENERLATMAKAMVDAEITALQNRCVGTLAPLLQESMALKSHAANWRANRGGEGAGAAQWRNVNGGEESGGVGKDILSALGPRHASRGGVIYTLQGA</sequence>
<reference evidence="4 5" key="1">
    <citation type="journal article" date="2015" name="Genome Biol. Evol.">
        <title>Comparative Genomics of a Bacterivorous Green Alga Reveals Evolutionary Causalities and Consequences of Phago-Mixotrophic Mode of Nutrition.</title>
        <authorList>
            <person name="Burns J.A."/>
            <person name="Paasch A."/>
            <person name="Narechania A."/>
            <person name="Kim E."/>
        </authorList>
    </citation>
    <scope>NUCLEOTIDE SEQUENCE [LARGE SCALE GENOMIC DNA]</scope>
    <source>
        <strain evidence="4 5">PLY_AMNH</strain>
    </source>
</reference>
<keyword evidence="1" id="KW-0072">Autophagy</keyword>
<feature type="compositionally biased region" description="Polar residues" evidence="2">
    <location>
        <begin position="402"/>
        <end position="422"/>
    </location>
</feature>
<dbReference type="GO" id="GO:0006914">
    <property type="term" value="P:autophagy"/>
    <property type="evidence" value="ECO:0007669"/>
    <property type="project" value="UniProtKB-KW"/>
</dbReference>
<evidence type="ECO:0000313" key="5">
    <source>
        <dbReference type="Proteomes" id="UP001190700"/>
    </source>
</evidence>
<dbReference type="InterPro" id="IPR039272">
    <property type="entry name" value="CLEC16A/TT9"/>
</dbReference>
<dbReference type="InterPro" id="IPR019155">
    <property type="entry name" value="CLEC16A/TT9_N"/>
</dbReference>
<dbReference type="GO" id="GO:0007034">
    <property type="term" value="P:vacuolar transport"/>
    <property type="evidence" value="ECO:0007669"/>
    <property type="project" value="TreeGrafter"/>
</dbReference>
<feature type="region of interest" description="Disordered" evidence="2">
    <location>
        <begin position="317"/>
        <end position="340"/>
    </location>
</feature>
<accession>A0AAE0L6Z0</accession>
<protein>
    <recommendedName>
        <fullName evidence="3">FPL domain-containing protein</fullName>
    </recommendedName>
</protein>
<dbReference type="AlphaFoldDB" id="A0AAE0L6Z0"/>
<dbReference type="GO" id="GO:0005770">
    <property type="term" value="C:late endosome"/>
    <property type="evidence" value="ECO:0007669"/>
    <property type="project" value="TreeGrafter"/>
</dbReference>
<dbReference type="PANTHER" id="PTHR21481">
    <property type="entry name" value="PROTEIN CLEC16A"/>
    <property type="match status" value="1"/>
</dbReference>
<dbReference type="GO" id="GO:1901096">
    <property type="term" value="P:regulation of autophagosome maturation"/>
    <property type="evidence" value="ECO:0007669"/>
    <property type="project" value="TreeGrafter"/>
</dbReference>
<proteinExistence type="predicted"/>
<dbReference type="GO" id="GO:0016197">
    <property type="term" value="P:endosomal transport"/>
    <property type="evidence" value="ECO:0007669"/>
    <property type="project" value="TreeGrafter"/>
</dbReference>
<feature type="compositionally biased region" description="Low complexity" evidence="2">
    <location>
        <begin position="317"/>
        <end position="332"/>
    </location>
</feature>